<evidence type="ECO:0000259" key="15">
    <source>
        <dbReference type="PROSITE" id="PS50110"/>
    </source>
</evidence>
<feature type="coiled-coil region" evidence="12">
    <location>
        <begin position="437"/>
        <end position="496"/>
    </location>
</feature>
<dbReference type="SMART" id="SM00304">
    <property type="entry name" value="HAMP"/>
    <property type="match status" value="1"/>
</dbReference>
<keyword evidence="13" id="KW-0812">Transmembrane</keyword>
<dbReference type="InterPro" id="IPR003018">
    <property type="entry name" value="GAF"/>
</dbReference>
<dbReference type="SMART" id="SM00448">
    <property type="entry name" value="REC"/>
    <property type="match status" value="1"/>
</dbReference>
<dbReference type="InParanoid" id="Q0F2J5"/>
<dbReference type="PROSITE" id="PS50109">
    <property type="entry name" value="HIS_KIN"/>
    <property type="match status" value="1"/>
</dbReference>
<dbReference type="Pfam" id="PF02518">
    <property type="entry name" value="HATPase_c"/>
    <property type="match status" value="1"/>
</dbReference>
<reference evidence="18 19" key="1">
    <citation type="submission" date="2006-09" db="EMBL/GenBank/DDBJ databases">
        <authorList>
            <person name="Emerson D."/>
            <person name="Ferriera S."/>
            <person name="Johnson J."/>
            <person name="Kravitz S."/>
            <person name="Halpern A."/>
            <person name="Remington K."/>
            <person name="Beeson K."/>
            <person name="Tran B."/>
            <person name="Rogers Y.-H."/>
            <person name="Friedman R."/>
            <person name="Venter J.C."/>
        </authorList>
    </citation>
    <scope>NUCLEOTIDE SEQUENCE [LARGE SCALE GENOMIC DNA]</scope>
    <source>
        <strain evidence="18 19">PV-1</strain>
    </source>
</reference>
<dbReference type="HOGENOM" id="CLU_273083_0_0_0"/>
<feature type="domain" description="Response regulatory" evidence="15">
    <location>
        <begin position="890"/>
        <end position="1006"/>
    </location>
</feature>
<dbReference type="InterPro" id="IPR005467">
    <property type="entry name" value="His_kinase_dom"/>
</dbReference>
<dbReference type="EC" id="2.7.13.3" evidence="3"/>
<evidence type="ECO:0000256" key="11">
    <source>
        <dbReference type="PROSITE-ProRule" id="PRU00169"/>
    </source>
</evidence>
<evidence type="ECO:0000256" key="10">
    <source>
        <dbReference type="ARBA" id="ARBA00023163"/>
    </source>
</evidence>
<evidence type="ECO:0000256" key="12">
    <source>
        <dbReference type="SAM" id="Coils"/>
    </source>
</evidence>
<dbReference type="CDD" id="cd17574">
    <property type="entry name" value="REC_OmpR"/>
    <property type="match status" value="1"/>
</dbReference>
<dbReference type="GO" id="GO:0005886">
    <property type="term" value="C:plasma membrane"/>
    <property type="evidence" value="ECO:0007669"/>
    <property type="project" value="TreeGrafter"/>
</dbReference>
<dbReference type="SUPFAM" id="SSF55073">
    <property type="entry name" value="Nucleotide cyclase"/>
    <property type="match status" value="1"/>
</dbReference>
<evidence type="ECO:0000256" key="4">
    <source>
        <dbReference type="ARBA" id="ARBA00022553"/>
    </source>
</evidence>
<organism evidence="18 19">
    <name type="scientific">Mariprofundus ferrooxydans PV-1</name>
    <dbReference type="NCBI Taxonomy" id="314345"/>
    <lineage>
        <taxon>Bacteria</taxon>
        <taxon>Pseudomonadati</taxon>
        <taxon>Pseudomonadota</taxon>
        <taxon>Candidatius Mariprofundia</taxon>
        <taxon>Mariprofundales</taxon>
        <taxon>Mariprofundaceae</taxon>
        <taxon>Mariprofundus</taxon>
    </lineage>
</organism>
<name>Q0F2J5_9PROT</name>
<feature type="domain" description="HAMP" evidence="16">
    <location>
        <begin position="223"/>
        <end position="275"/>
    </location>
</feature>
<evidence type="ECO:0000256" key="5">
    <source>
        <dbReference type="ARBA" id="ARBA00022679"/>
    </source>
</evidence>
<dbReference type="Gene3D" id="1.10.287.130">
    <property type="match status" value="1"/>
</dbReference>
<keyword evidence="7" id="KW-0902">Two-component regulatory system</keyword>
<keyword evidence="19" id="KW-1185">Reference proteome</keyword>
<comment type="subcellular location">
    <subcellularLocation>
        <location evidence="2">Membrane</location>
    </subcellularLocation>
</comment>
<keyword evidence="9" id="KW-0238">DNA-binding</keyword>
<dbReference type="Pfam" id="PF00672">
    <property type="entry name" value="HAMP"/>
    <property type="match status" value="1"/>
</dbReference>
<sequence>MSNMGFSSISVRTSLVVGGLAASMLFFCWLWLDKVSVSLTDQGERERALTTAKSLEASLRSIMLTGNAPIAHDWIKRVSKLPDVSSVRIYRTDGVEAFVDQKTLSAVNGWLGEAHFAMRPVERAPAQVPDKLAKVFKSVADSETPWLRKDESGHMMLFYPIRVESACLHCHGYDKHINRGVLSLSISTDQAASMLTSLKEQALMIFFAMTLLLIVAVWLYSQRTILSPITRFAETARRIGAGDRLQRFDRSRNDELGELAACSNSLLEQLEEEIKAEQQLLVRQQGLVDATISLSSENISNDVLRRVGELAMQMTGAKYAMLGHLDEEGNKQFIALGMDAEDEAKINHAPEGKGLLGLLWDEGEAVRTDDINGHPASSGFPAGHPPMKHFLGTPIRFGDRVIGALYLTDRGDGQPFSEADQTIVQALSAACAVALANAQAMEQLRRFNDELESQVSERTSELQSSNARLRAREVELEIINEELVQASEAKNQFLANTSHELRTPLNAIIGFSELMGNPRMGPLNSKQHRYVENIHSSGKRLLKIINDLLDISRIEAGMMVVEEQVFPPREVANQVMAEMTSLASLKGLKLTMDACPDEGQLIRTDRGKLHQMMVNLVGNAIKFTPEGGSVTLSMEINVVSARQRELVVHVKDNGIGIPAADLEKIFEPFVQVHGGLARAYEGTGLGLALTRRQVRMLGGDVSGESREGDGSTFIIRLPFDTVVVDSDGRAAVDDDVQAGVDASYHTISDEVDEVDEVIPSHGPRPRIIIIDEQDARGVTVARSLEAEGWYETVVCSNVADGIQAAASAFPFLIMLGLSADGELTHRNLQDIKSCRPIHDTPVILVGGTDDTPEYSMGEVGVIAKGMSQHQMVDVISRYGRMVPVRQALPTVLVIDDDASVRELLKEMLVQGGYRTLLAANGEEGIHKAIEREPDLIILDLMMPGMSGFDVMTSLRKNPAVADIPVLIFTAKDLSREEILQLGHQADRVLLKGDSNQKEIMRHLQRLELLYPVQAHLIDTTLGCFNQRYMRRRLAQEVANGLRHQRVFSLLGWEMDGYEAYAKEHGERWAVAALKEMAETVKALIRHGDVFARISENRFEIFLPAVMPSGAARVAEKLRLRIQHQRFPLPQGAVAGFTASFGVVHFPLDGEDSERLMKLLQSRIDEACQSGGNHCILGDSI</sequence>
<protein>
    <recommendedName>
        <fullName evidence="3">histidine kinase</fullName>
        <ecNumber evidence="3">2.7.13.3</ecNumber>
    </recommendedName>
</protein>
<dbReference type="PANTHER" id="PTHR43047">
    <property type="entry name" value="TWO-COMPONENT HISTIDINE PROTEIN KINASE"/>
    <property type="match status" value="1"/>
</dbReference>
<dbReference type="Gene3D" id="3.30.565.10">
    <property type="entry name" value="Histidine kinase-like ATPase, C-terminal domain"/>
    <property type="match status" value="1"/>
</dbReference>
<dbReference type="InterPro" id="IPR043128">
    <property type="entry name" value="Rev_trsase/Diguanyl_cyclase"/>
</dbReference>
<dbReference type="Pfam" id="PF13185">
    <property type="entry name" value="GAF_2"/>
    <property type="match status" value="1"/>
</dbReference>
<keyword evidence="13" id="KW-1133">Transmembrane helix</keyword>
<dbReference type="eggNOG" id="COG2205">
    <property type="taxonomic scope" value="Bacteria"/>
</dbReference>
<dbReference type="InterPro" id="IPR003660">
    <property type="entry name" value="HAMP_dom"/>
</dbReference>
<dbReference type="PROSITE" id="PS50110">
    <property type="entry name" value="RESPONSE_REGULATORY"/>
    <property type="match status" value="2"/>
</dbReference>
<dbReference type="SUPFAM" id="SSF55874">
    <property type="entry name" value="ATPase domain of HSP90 chaperone/DNA topoisomerase II/histidine kinase"/>
    <property type="match status" value="1"/>
</dbReference>
<evidence type="ECO:0000256" key="9">
    <source>
        <dbReference type="ARBA" id="ARBA00023125"/>
    </source>
</evidence>
<dbReference type="Proteomes" id="UP000005297">
    <property type="component" value="Unassembled WGS sequence"/>
</dbReference>
<accession>Q0F2J5</accession>
<gene>
    <name evidence="18" type="ORF">SPV1_01367</name>
</gene>
<keyword evidence="13" id="KW-0472">Membrane</keyword>
<keyword evidence="12" id="KW-0175">Coiled coil</keyword>
<dbReference type="InterPro" id="IPR000160">
    <property type="entry name" value="GGDEF_dom"/>
</dbReference>
<evidence type="ECO:0000256" key="1">
    <source>
        <dbReference type="ARBA" id="ARBA00000085"/>
    </source>
</evidence>
<dbReference type="GO" id="GO:0000155">
    <property type="term" value="F:phosphorelay sensor kinase activity"/>
    <property type="evidence" value="ECO:0007669"/>
    <property type="project" value="InterPro"/>
</dbReference>
<keyword evidence="5" id="KW-0808">Transferase</keyword>
<dbReference type="NCBIfam" id="TIGR00254">
    <property type="entry name" value="GGDEF"/>
    <property type="match status" value="1"/>
</dbReference>
<evidence type="ECO:0000256" key="8">
    <source>
        <dbReference type="ARBA" id="ARBA00023015"/>
    </source>
</evidence>
<dbReference type="EMBL" id="AATS01000002">
    <property type="protein sequence ID" value="EAU55555.1"/>
    <property type="molecule type" value="Genomic_DNA"/>
</dbReference>
<dbReference type="GO" id="GO:0003677">
    <property type="term" value="F:DNA binding"/>
    <property type="evidence" value="ECO:0007669"/>
    <property type="project" value="UniProtKB-KW"/>
</dbReference>
<keyword evidence="6 18" id="KW-0418">Kinase</keyword>
<feature type="domain" description="GGDEF" evidence="17">
    <location>
        <begin position="1045"/>
        <end position="1179"/>
    </location>
</feature>
<dbReference type="Gene3D" id="3.30.450.40">
    <property type="match status" value="1"/>
</dbReference>
<keyword evidence="10" id="KW-0804">Transcription</keyword>
<dbReference type="STRING" id="314344.AL013_01660"/>
<evidence type="ECO:0000259" key="14">
    <source>
        <dbReference type="PROSITE" id="PS50109"/>
    </source>
</evidence>
<dbReference type="InterPro" id="IPR036890">
    <property type="entry name" value="HATPase_C_sf"/>
</dbReference>
<evidence type="ECO:0000259" key="17">
    <source>
        <dbReference type="PROSITE" id="PS50887"/>
    </source>
</evidence>
<evidence type="ECO:0000256" key="3">
    <source>
        <dbReference type="ARBA" id="ARBA00012438"/>
    </source>
</evidence>
<dbReference type="SUPFAM" id="SSF158472">
    <property type="entry name" value="HAMP domain-like"/>
    <property type="match status" value="1"/>
</dbReference>
<dbReference type="InterPro" id="IPR001789">
    <property type="entry name" value="Sig_transdc_resp-reg_receiver"/>
</dbReference>
<evidence type="ECO:0000256" key="2">
    <source>
        <dbReference type="ARBA" id="ARBA00004370"/>
    </source>
</evidence>
<dbReference type="SMART" id="SM00387">
    <property type="entry name" value="HATPase_c"/>
    <property type="match status" value="1"/>
</dbReference>
<dbReference type="InterPro" id="IPR003661">
    <property type="entry name" value="HisK_dim/P_dom"/>
</dbReference>
<dbReference type="SMART" id="SM00065">
    <property type="entry name" value="GAF"/>
    <property type="match status" value="1"/>
</dbReference>
<dbReference type="Pfam" id="PF00990">
    <property type="entry name" value="GGDEF"/>
    <property type="match status" value="1"/>
</dbReference>
<dbReference type="Gene3D" id="6.10.340.10">
    <property type="match status" value="1"/>
</dbReference>
<feature type="coiled-coil region" evidence="12">
    <location>
        <begin position="253"/>
        <end position="287"/>
    </location>
</feature>
<dbReference type="CDD" id="cd01949">
    <property type="entry name" value="GGDEF"/>
    <property type="match status" value="1"/>
</dbReference>
<dbReference type="Pfam" id="PF00072">
    <property type="entry name" value="Response_reg"/>
    <property type="match status" value="1"/>
</dbReference>
<feature type="modified residue" description="4-aspartylphosphate" evidence="11">
    <location>
        <position position="939"/>
    </location>
</feature>
<dbReference type="SMART" id="SM00267">
    <property type="entry name" value="GGDEF"/>
    <property type="match status" value="1"/>
</dbReference>
<comment type="catalytic activity">
    <reaction evidence="1">
        <text>ATP + protein L-histidine = ADP + protein N-phospho-L-histidine.</text>
        <dbReference type="EC" id="2.7.13.3"/>
    </reaction>
</comment>
<dbReference type="SUPFAM" id="SSF55781">
    <property type="entry name" value="GAF domain-like"/>
    <property type="match status" value="1"/>
</dbReference>
<dbReference type="InterPro" id="IPR029016">
    <property type="entry name" value="GAF-like_dom_sf"/>
</dbReference>
<dbReference type="PANTHER" id="PTHR43047:SF63">
    <property type="entry name" value="HISTIDINE KINASE"/>
    <property type="match status" value="1"/>
</dbReference>
<dbReference type="InterPro" id="IPR036097">
    <property type="entry name" value="HisK_dim/P_sf"/>
</dbReference>
<comment type="caution">
    <text evidence="18">The sequence shown here is derived from an EMBL/GenBank/DDBJ whole genome shotgun (WGS) entry which is preliminary data.</text>
</comment>
<dbReference type="InterPro" id="IPR029787">
    <property type="entry name" value="Nucleotide_cyclase"/>
</dbReference>
<dbReference type="Pfam" id="PF00512">
    <property type="entry name" value="HisKA"/>
    <property type="match status" value="1"/>
</dbReference>
<dbReference type="PROSITE" id="PS50885">
    <property type="entry name" value="HAMP"/>
    <property type="match status" value="1"/>
</dbReference>
<keyword evidence="8" id="KW-0805">Transcription regulation</keyword>
<dbReference type="SMART" id="SM00388">
    <property type="entry name" value="HisKA"/>
    <property type="match status" value="1"/>
</dbReference>
<dbReference type="Gene3D" id="3.40.50.2300">
    <property type="match status" value="1"/>
</dbReference>
<dbReference type="InterPro" id="IPR003594">
    <property type="entry name" value="HATPase_dom"/>
</dbReference>
<evidence type="ECO:0000256" key="13">
    <source>
        <dbReference type="SAM" id="Phobius"/>
    </source>
</evidence>
<keyword evidence="4 11" id="KW-0597">Phosphoprotein</keyword>
<dbReference type="FunFam" id="3.30.565.10:FF:000010">
    <property type="entry name" value="Sensor histidine kinase RcsC"/>
    <property type="match status" value="1"/>
</dbReference>
<dbReference type="FunFam" id="3.40.50.2300:FF:000001">
    <property type="entry name" value="DNA-binding response regulator PhoB"/>
    <property type="match status" value="1"/>
</dbReference>
<feature type="domain" description="Response regulatory" evidence="15">
    <location>
        <begin position="766"/>
        <end position="879"/>
    </location>
</feature>
<dbReference type="PRINTS" id="PR00344">
    <property type="entry name" value="BCTRLSENSOR"/>
</dbReference>
<dbReference type="CDD" id="cd16922">
    <property type="entry name" value="HATPase_EvgS-ArcB-TorS-like"/>
    <property type="match status" value="1"/>
</dbReference>
<dbReference type="PROSITE" id="PS50887">
    <property type="entry name" value="GGDEF"/>
    <property type="match status" value="1"/>
</dbReference>
<feature type="transmembrane region" description="Helical" evidence="13">
    <location>
        <begin position="12"/>
        <end position="32"/>
    </location>
</feature>
<dbReference type="AlphaFoldDB" id="Q0F2J5"/>
<evidence type="ECO:0000256" key="7">
    <source>
        <dbReference type="ARBA" id="ARBA00023012"/>
    </source>
</evidence>
<evidence type="ECO:0000259" key="16">
    <source>
        <dbReference type="PROSITE" id="PS50885"/>
    </source>
</evidence>
<dbReference type="CDD" id="cd00082">
    <property type="entry name" value="HisKA"/>
    <property type="match status" value="1"/>
</dbReference>
<dbReference type="CDD" id="cd06225">
    <property type="entry name" value="HAMP"/>
    <property type="match status" value="1"/>
</dbReference>
<dbReference type="SUPFAM" id="SSF52172">
    <property type="entry name" value="CheY-like"/>
    <property type="match status" value="2"/>
</dbReference>
<dbReference type="Gene3D" id="3.30.70.270">
    <property type="match status" value="1"/>
</dbReference>
<comment type="caution">
    <text evidence="11">Lacks conserved residue(s) required for the propagation of feature annotation.</text>
</comment>
<evidence type="ECO:0000313" key="19">
    <source>
        <dbReference type="Proteomes" id="UP000005297"/>
    </source>
</evidence>
<dbReference type="SUPFAM" id="SSF47384">
    <property type="entry name" value="Homodimeric domain of signal transducing histidine kinase"/>
    <property type="match status" value="1"/>
</dbReference>
<dbReference type="InterPro" id="IPR004358">
    <property type="entry name" value="Sig_transdc_His_kin-like_C"/>
</dbReference>
<dbReference type="Gene3D" id="3.30.450.290">
    <property type="match status" value="1"/>
</dbReference>
<proteinExistence type="predicted"/>
<evidence type="ECO:0000256" key="6">
    <source>
        <dbReference type="ARBA" id="ARBA00022777"/>
    </source>
</evidence>
<dbReference type="GO" id="GO:0009927">
    <property type="term" value="F:histidine phosphotransfer kinase activity"/>
    <property type="evidence" value="ECO:0007669"/>
    <property type="project" value="TreeGrafter"/>
</dbReference>
<dbReference type="InterPro" id="IPR011006">
    <property type="entry name" value="CheY-like_superfamily"/>
</dbReference>
<evidence type="ECO:0000313" key="18">
    <source>
        <dbReference type="EMBL" id="EAU55555.1"/>
    </source>
</evidence>
<feature type="domain" description="Histidine kinase" evidence="14">
    <location>
        <begin position="496"/>
        <end position="721"/>
    </location>
</feature>
<feature type="transmembrane region" description="Helical" evidence="13">
    <location>
        <begin position="202"/>
        <end position="221"/>
    </location>
</feature>